<name>A0A3P5X1V4_9BACL</name>
<sequence length="433" mass="49294">MICSRVMKKIVFILAYAFAALAIFSYGKVTESDNLAIALSGQYAKKMTDASEKLEELDTAVKKTLLFNETDGSEKAREDIWRLSSDIKNSVASLPLDPSFSTSWMNYLGRLGNYAKGSDRDGDYEEYHKVMSQASKNLDELASEWQVATAGMVSGKLSIKDWNKRLDSAHSEHDWSGMGTAVKQYTESDFPLTASESDSMKKKELRNLEDPKVTSDEAVDRFKKFFPSVSNDIIGVEKSKPGSPYPFYHIRFSENQTIGYIDITEKGGHILSYLAERPFGKESLPFEEIKKKTEKFLLEADYKDVVFEEARENHTAWHLVYVRVEPEYDAKVFSDVIHLKVAKDNAGVIGLDASEYIRKENTKKQEIKKVDWKSFFHSNVKIMKNELAYVENDRLEQRLSHYLTVTNEENGKIGTYAVIVDTETSEVIKTEKL</sequence>
<feature type="domain" description="Sporulation protein YpeB N-terminal" evidence="2">
    <location>
        <begin position="33"/>
        <end position="120"/>
    </location>
</feature>
<feature type="domain" description="Sporulation protein YpeB PepSY1 and PepSY2" evidence="1">
    <location>
        <begin position="177"/>
        <end position="363"/>
    </location>
</feature>
<organism evidence="3 4">
    <name type="scientific">Filibacter tadaridae</name>
    <dbReference type="NCBI Taxonomy" id="2483811"/>
    <lineage>
        <taxon>Bacteria</taxon>
        <taxon>Bacillati</taxon>
        <taxon>Bacillota</taxon>
        <taxon>Bacilli</taxon>
        <taxon>Bacillales</taxon>
        <taxon>Caryophanaceae</taxon>
        <taxon>Filibacter</taxon>
    </lineage>
</organism>
<dbReference type="Pfam" id="PF14620">
    <property type="entry name" value="YPEB_PepSY1-2"/>
    <property type="match status" value="1"/>
</dbReference>
<dbReference type="InterPro" id="IPR014239">
    <property type="entry name" value="YpeB_PepSY1-2"/>
</dbReference>
<evidence type="ECO:0000259" key="1">
    <source>
        <dbReference type="Pfam" id="PF14620"/>
    </source>
</evidence>
<evidence type="ECO:0000313" key="3">
    <source>
        <dbReference type="EMBL" id="VDC29278.1"/>
    </source>
</evidence>
<dbReference type="InterPro" id="IPR048402">
    <property type="entry name" value="YpeB_N"/>
</dbReference>
<reference evidence="3 4" key="1">
    <citation type="submission" date="2018-11" db="EMBL/GenBank/DDBJ databases">
        <authorList>
            <person name="Criscuolo A."/>
        </authorList>
    </citation>
    <scope>NUCLEOTIDE SEQUENCE [LARGE SCALE GENOMIC DNA]</scope>
    <source>
        <strain evidence="3">ATB-66</strain>
    </source>
</reference>
<keyword evidence="4" id="KW-1185">Reference proteome</keyword>
<evidence type="ECO:0000313" key="4">
    <source>
        <dbReference type="Proteomes" id="UP000270468"/>
    </source>
</evidence>
<dbReference type="Proteomes" id="UP000270468">
    <property type="component" value="Unassembled WGS sequence"/>
</dbReference>
<gene>
    <name evidence="3" type="primary">ypeB</name>
    <name evidence="3" type="ORF">FILTAD_02038</name>
</gene>
<dbReference type="GO" id="GO:0009847">
    <property type="term" value="P:spore germination"/>
    <property type="evidence" value="ECO:0007669"/>
    <property type="project" value="InterPro"/>
</dbReference>
<proteinExistence type="predicted"/>
<evidence type="ECO:0000259" key="2">
    <source>
        <dbReference type="Pfam" id="PF20769"/>
    </source>
</evidence>
<dbReference type="Pfam" id="PF20769">
    <property type="entry name" value="YPEB_N"/>
    <property type="match status" value="1"/>
</dbReference>
<dbReference type="EMBL" id="UXAV01000042">
    <property type="protein sequence ID" value="VDC29278.1"/>
    <property type="molecule type" value="Genomic_DNA"/>
</dbReference>
<dbReference type="AlphaFoldDB" id="A0A3P5X1V4"/>
<accession>A0A3P5X1V4</accession>
<protein>
    <submittedName>
        <fullName evidence="3">Sporulation protein YpeB</fullName>
    </submittedName>
</protein>